<keyword evidence="2" id="KW-1185">Reference proteome</keyword>
<evidence type="ECO:0000313" key="2">
    <source>
        <dbReference type="Proteomes" id="UP001165960"/>
    </source>
</evidence>
<comment type="caution">
    <text evidence="1">The sequence shown here is derived from an EMBL/GenBank/DDBJ whole genome shotgun (WGS) entry which is preliminary data.</text>
</comment>
<dbReference type="Proteomes" id="UP001165960">
    <property type="component" value="Unassembled WGS sequence"/>
</dbReference>
<protein>
    <submittedName>
        <fullName evidence="1">Uncharacterized protein</fullName>
    </submittedName>
</protein>
<gene>
    <name evidence="1" type="ORF">DSO57_1033709</name>
</gene>
<dbReference type="EMBL" id="QTSX02002399">
    <property type="protein sequence ID" value="KAJ9075671.1"/>
    <property type="molecule type" value="Genomic_DNA"/>
</dbReference>
<reference evidence="1" key="1">
    <citation type="submission" date="2022-04" db="EMBL/GenBank/DDBJ databases">
        <title>Genome of the entomopathogenic fungus Entomophthora muscae.</title>
        <authorList>
            <person name="Elya C."/>
            <person name="Lovett B.R."/>
            <person name="Lee E."/>
            <person name="Macias A.M."/>
            <person name="Hajek A.E."/>
            <person name="De Bivort B.L."/>
            <person name="Kasson M.T."/>
            <person name="De Fine Licht H.H."/>
            <person name="Stajich J.E."/>
        </authorList>
    </citation>
    <scope>NUCLEOTIDE SEQUENCE</scope>
    <source>
        <strain evidence="1">Berkeley</strain>
    </source>
</reference>
<evidence type="ECO:0000313" key="1">
    <source>
        <dbReference type="EMBL" id="KAJ9075671.1"/>
    </source>
</evidence>
<accession>A0ACC2TMS5</accession>
<organism evidence="1 2">
    <name type="scientific">Entomophthora muscae</name>
    <dbReference type="NCBI Taxonomy" id="34485"/>
    <lineage>
        <taxon>Eukaryota</taxon>
        <taxon>Fungi</taxon>
        <taxon>Fungi incertae sedis</taxon>
        <taxon>Zoopagomycota</taxon>
        <taxon>Entomophthoromycotina</taxon>
        <taxon>Entomophthoromycetes</taxon>
        <taxon>Entomophthorales</taxon>
        <taxon>Entomophthoraceae</taxon>
        <taxon>Entomophthora</taxon>
    </lineage>
</organism>
<name>A0ACC2TMS5_9FUNG</name>
<proteinExistence type="predicted"/>
<sequence>MASSDPSFILLPNHILEKVFLYLGTPSGIEVRLACRELYSLTEPMLLQIHTLGDIDNMEYCQFLFKKAKPIRGLKIQTIQYFHRFEDDGLTL</sequence>